<feature type="signal peptide" evidence="6">
    <location>
        <begin position="1"/>
        <end position="22"/>
    </location>
</feature>
<dbReference type="GO" id="GO:0030246">
    <property type="term" value="F:carbohydrate binding"/>
    <property type="evidence" value="ECO:0007669"/>
    <property type="project" value="InterPro"/>
</dbReference>
<keyword evidence="4" id="KW-0106">Calcium</keyword>
<gene>
    <name evidence="10" type="ORF">NXW97_03965</name>
</gene>
<dbReference type="AlphaFoldDB" id="A0AAW5NR93"/>
<feature type="chain" id="PRO_5043352608" evidence="6">
    <location>
        <begin position="23"/>
        <end position="651"/>
    </location>
</feature>
<comment type="cofactor">
    <cofactor evidence="1">
        <name>Ca(2+)</name>
        <dbReference type="ChEBI" id="CHEBI:29108"/>
    </cofactor>
</comment>
<dbReference type="PANTHER" id="PTHR35803">
    <property type="entry name" value="GLUCAN 1,4-ALPHA-GLUCOSIDASE SUSB-RELATED"/>
    <property type="match status" value="1"/>
</dbReference>
<dbReference type="InterPro" id="IPR013780">
    <property type="entry name" value="Glyco_hydro_b"/>
</dbReference>
<dbReference type="Pfam" id="PF14508">
    <property type="entry name" value="GH97_N"/>
    <property type="match status" value="1"/>
</dbReference>
<dbReference type="PANTHER" id="PTHR35803:SF2">
    <property type="entry name" value="RETAINING ALPHA-GALACTOSIDASE"/>
    <property type="match status" value="1"/>
</dbReference>
<comment type="subunit">
    <text evidence="2">Monomer.</text>
</comment>
<dbReference type="Pfam" id="PF14509">
    <property type="entry name" value="GH97_C"/>
    <property type="match status" value="1"/>
</dbReference>
<dbReference type="InterPro" id="IPR029486">
    <property type="entry name" value="GH97_N"/>
</dbReference>
<reference evidence="10" key="1">
    <citation type="submission" date="2022-08" db="EMBL/GenBank/DDBJ databases">
        <title>Genome Sequencing of Bacteroides fragilis Group Isolates with Nanopore Technology.</title>
        <authorList>
            <person name="Tisza M.J."/>
            <person name="Smith D."/>
            <person name="Dekker J.P."/>
        </authorList>
    </citation>
    <scope>NUCLEOTIDE SEQUENCE</scope>
    <source>
        <strain evidence="10">BFG-351</strain>
    </source>
</reference>
<evidence type="ECO:0000313" key="11">
    <source>
        <dbReference type="Proteomes" id="UP001204548"/>
    </source>
</evidence>
<evidence type="ECO:0000256" key="5">
    <source>
        <dbReference type="ARBA" id="ARBA00023295"/>
    </source>
</evidence>
<dbReference type="EMBL" id="JANUTS010000001">
    <property type="protein sequence ID" value="MCS2791171.1"/>
    <property type="molecule type" value="Genomic_DNA"/>
</dbReference>
<dbReference type="InterPro" id="IPR029483">
    <property type="entry name" value="GH97_C"/>
</dbReference>
<keyword evidence="5" id="KW-0326">Glycosidase</keyword>
<feature type="domain" description="Glycosyl-hydrolase 97 N-terminal" evidence="8">
    <location>
        <begin position="27"/>
        <end position="292"/>
    </location>
</feature>
<evidence type="ECO:0000256" key="4">
    <source>
        <dbReference type="ARBA" id="ARBA00022837"/>
    </source>
</evidence>
<dbReference type="InterPro" id="IPR013785">
    <property type="entry name" value="Aldolase_TIM"/>
</dbReference>
<protein>
    <submittedName>
        <fullName evidence="10">Glycoside hydrolase family 97 protein</fullName>
    </submittedName>
</protein>
<dbReference type="InterPro" id="IPR017853">
    <property type="entry name" value="GH"/>
</dbReference>
<dbReference type="InterPro" id="IPR014718">
    <property type="entry name" value="GH-type_carb-bd"/>
</dbReference>
<feature type="domain" description="Glycosyl-hydrolase 97 C-terminal oligomerisation" evidence="9">
    <location>
        <begin position="561"/>
        <end position="648"/>
    </location>
</feature>
<evidence type="ECO:0000256" key="3">
    <source>
        <dbReference type="ARBA" id="ARBA00022801"/>
    </source>
</evidence>
<dbReference type="Gene3D" id="2.60.40.1180">
    <property type="entry name" value="Golgi alpha-mannosidase II"/>
    <property type="match status" value="1"/>
</dbReference>
<dbReference type="GO" id="GO:0016798">
    <property type="term" value="F:hydrolase activity, acting on glycosyl bonds"/>
    <property type="evidence" value="ECO:0007669"/>
    <property type="project" value="UniProtKB-KW"/>
</dbReference>
<keyword evidence="3 10" id="KW-0378">Hydrolase</keyword>
<dbReference type="InterPro" id="IPR019563">
    <property type="entry name" value="GH97_catalytic"/>
</dbReference>
<evidence type="ECO:0000259" key="9">
    <source>
        <dbReference type="Pfam" id="PF14509"/>
    </source>
</evidence>
<dbReference type="Pfam" id="PF10566">
    <property type="entry name" value="Glyco_hydro_97"/>
    <property type="match status" value="1"/>
</dbReference>
<dbReference type="SUPFAM" id="SSF51445">
    <property type="entry name" value="(Trans)glycosidases"/>
    <property type="match status" value="1"/>
</dbReference>
<name>A0AAW5NR93_9BACE</name>
<evidence type="ECO:0000256" key="6">
    <source>
        <dbReference type="SAM" id="SignalP"/>
    </source>
</evidence>
<evidence type="ECO:0000259" key="8">
    <source>
        <dbReference type="Pfam" id="PF14508"/>
    </source>
</evidence>
<accession>A0AAW5NR93</accession>
<organism evidence="10 11">
    <name type="scientific">Bacteroides faecis</name>
    <dbReference type="NCBI Taxonomy" id="674529"/>
    <lineage>
        <taxon>Bacteria</taxon>
        <taxon>Pseudomonadati</taxon>
        <taxon>Bacteroidota</taxon>
        <taxon>Bacteroidia</taxon>
        <taxon>Bacteroidales</taxon>
        <taxon>Bacteroidaceae</taxon>
        <taxon>Bacteroides</taxon>
    </lineage>
</organism>
<evidence type="ECO:0000256" key="2">
    <source>
        <dbReference type="ARBA" id="ARBA00011245"/>
    </source>
</evidence>
<proteinExistence type="predicted"/>
<evidence type="ECO:0000259" key="7">
    <source>
        <dbReference type="Pfam" id="PF10566"/>
    </source>
</evidence>
<comment type="caution">
    <text evidence="10">The sequence shown here is derived from an EMBL/GenBank/DDBJ whole genome shotgun (WGS) entry which is preliminary data.</text>
</comment>
<dbReference type="Gene3D" id="3.20.20.70">
    <property type="entry name" value="Aldolase class I"/>
    <property type="match status" value="1"/>
</dbReference>
<feature type="domain" description="Glycosyl-hydrolase 97 catalytic" evidence="7">
    <location>
        <begin position="313"/>
        <end position="462"/>
    </location>
</feature>
<keyword evidence="6" id="KW-0732">Signal</keyword>
<dbReference type="InterPro" id="IPR052720">
    <property type="entry name" value="Glycosyl_hydrolase_97"/>
</dbReference>
<dbReference type="Proteomes" id="UP001204548">
    <property type="component" value="Unassembled WGS sequence"/>
</dbReference>
<sequence>MMKNRLKGFAFMLTTVVSSLTAQNVVVNGPDGKLQVTVSCPEEGKASYSLVYNGKQMLESSPLGLETNLGSFVKRMKLIGHQEKQIDTVYTQSRIKFSRIHYRANELVCYFSNDKGQKVNVTFRVSNNDVAFRYTLPRQGETGSVVVNSEETGFRFPAGTTTFLCPQSDPMIGWKRTKPSYEEEYKADIPMDVRSQYGHGYTFPCLFKIGENGWVLVSETGVDSRYCGSRLSDVTEGSLYTVTFPMPEENNGNGTVEPAFSLPGSTPWRTITVGETLKPIVETTVPWDVVEPLYETEHQYRMGRGTWSWIIWQDGSINYDDQVRYIDLAATMGYEYVLIDNWWNTNIGYERMGQLIKYAQSKKVDMFLWYSSSGYWNDIEQGPTNLMDNPIARKREMKWLQSQGVKGIKVDFFGGDKQETMRLYEAILSDADDHGLMVIFHGCTLPRGWERMYPNYVGSEAVLASENMIFNQHFCDEEAFNACLHPFIRNSVGSMEFGGCFFNRRLNKGNNGGTTRRTTDVFQLATAVLFQNPVQNFALTPNNLTDVSPVCIDFMKEVPTEWDESRFVDGYPGKYVVLARRHGDSWYLAAVNATKEPLKLKLDLPMFAGKSVSFYSDDKQLQPQLRQYNVKSDGKFQLTIQPQGGVVLKNN</sequence>
<evidence type="ECO:0000256" key="1">
    <source>
        <dbReference type="ARBA" id="ARBA00001913"/>
    </source>
</evidence>
<evidence type="ECO:0000313" key="10">
    <source>
        <dbReference type="EMBL" id="MCS2791171.1"/>
    </source>
</evidence>
<dbReference type="Gene3D" id="2.70.98.10">
    <property type="match status" value="1"/>
</dbReference>